<name>A0AAP3UZ15_9PROT</name>
<reference evidence="1 2" key="1">
    <citation type="submission" date="2023-03" db="EMBL/GenBank/DDBJ databases">
        <title>YIM 152171 draft genome.</title>
        <authorList>
            <person name="Yang Z."/>
        </authorList>
    </citation>
    <scope>NUCLEOTIDE SEQUENCE [LARGE SCALE GENOMIC DNA]</scope>
    <source>
        <strain evidence="1 2">YIM 152171</strain>
    </source>
</reference>
<keyword evidence="2" id="KW-1185">Reference proteome</keyword>
<dbReference type="AlphaFoldDB" id="A0AAP3UZ15"/>
<gene>
    <name evidence="1" type="ORF">PZ740_03340</name>
</gene>
<sequence>MSRWRLPDWLVAMTTRFLLGEIYPDIVAIALSFTEDNILTIRYYVDREPNDEDYESMSELDTNIEASLPLGFLKAVNLECIRAKGRANTLDPLDGFVYLKYLP</sequence>
<protein>
    <submittedName>
        <fullName evidence="1">Uncharacterized protein</fullName>
    </submittedName>
</protein>
<accession>A0AAP3UZ15</accession>
<dbReference type="Pfam" id="PF26541">
    <property type="entry name" value="MafI2"/>
    <property type="match status" value="1"/>
</dbReference>
<proteinExistence type="predicted"/>
<dbReference type="Proteomes" id="UP001301140">
    <property type="component" value="Unassembled WGS sequence"/>
</dbReference>
<evidence type="ECO:0000313" key="2">
    <source>
        <dbReference type="Proteomes" id="UP001301140"/>
    </source>
</evidence>
<organism evidence="1 2">
    <name type="scientific">Marinimicrococcus flavescens</name>
    <dbReference type="NCBI Taxonomy" id="3031815"/>
    <lineage>
        <taxon>Bacteria</taxon>
        <taxon>Pseudomonadati</taxon>
        <taxon>Pseudomonadota</taxon>
        <taxon>Alphaproteobacteria</taxon>
        <taxon>Geminicoccales</taxon>
        <taxon>Geminicoccaceae</taxon>
        <taxon>Marinimicrococcus</taxon>
    </lineage>
</organism>
<dbReference type="EMBL" id="JARGEQ010000017">
    <property type="protein sequence ID" value="MDF1585416.1"/>
    <property type="molecule type" value="Genomic_DNA"/>
</dbReference>
<comment type="caution">
    <text evidence="1">The sequence shown here is derived from an EMBL/GenBank/DDBJ whole genome shotgun (WGS) entry which is preliminary data.</text>
</comment>
<dbReference type="InterPro" id="IPR058702">
    <property type="entry name" value="MafI2-like"/>
</dbReference>
<evidence type="ECO:0000313" key="1">
    <source>
        <dbReference type="EMBL" id="MDF1585416.1"/>
    </source>
</evidence>
<dbReference type="RefSeq" id="WP_327787834.1">
    <property type="nucleotide sequence ID" value="NZ_JARGEQ010000017.1"/>
</dbReference>